<feature type="compositionally biased region" description="Basic residues" evidence="4">
    <location>
        <begin position="1"/>
        <end position="13"/>
    </location>
</feature>
<evidence type="ECO:0000313" key="6">
    <source>
        <dbReference type="Proteomes" id="UP000242715"/>
    </source>
</evidence>
<dbReference type="Pfam" id="PF13041">
    <property type="entry name" value="PPR_2"/>
    <property type="match status" value="3"/>
</dbReference>
<dbReference type="Proteomes" id="UP000242715">
    <property type="component" value="Unassembled WGS sequence"/>
</dbReference>
<evidence type="ECO:0000256" key="3">
    <source>
        <dbReference type="PROSITE-ProRule" id="PRU00708"/>
    </source>
</evidence>
<dbReference type="AlphaFoldDB" id="A0A2Z6LN03"/>
<evidence type="ECO:0000256" key="4">
    <source>
        <dbReference type="SAM" id="MobiDB-lite"/>
    </source>
</evidence>
<feature type="repeat" description="PPR" evidence="3">
    <location>
        <begin position="140"/>
        <end position="174"/>
    </location>
</feature>
<dbReference type="Gene3D" id="1.25.40.10">
    <property type="entry name" value="Tetratricopeptide repeat domain"/>
    <property type="match status" value="3"/>
</dbReference>
<dbReference type="OrthoDB" id="185373at2759"/>
<gene>
    <name evidence="5" type="ORF">TSUD_89290</name>
</gene>
<feature type="repeat" description="PPR" evidence="3">
    <location>
        <begin position="311"/>
        <end position="345"/>
    </location>
</feature>
<feature type="repeat" description="PPR" evidence="3">
    <location>
        <begin position="206"/>
        <end position="240"/>
    </location>
</feature>
<dbReference type="NCBIfam" id="TIGR00756">
    <property type="entry name" value="PPR"/>
    <property type="match status" value="5"/>
</dbReference>
<sequence>MKSLKTLKSKSKSIYRQPKTLSTTSPLPPPITETTLVNSIKSSQWHFIKHVVPQLTPSLISSTLTNLHQNPSLVQTLLSHLHNHPHCLDLNARCIALCILYRLPSPQPSFHILHPIIDTTTPAIIFNQLSLVHSRLNTKTTIVYDILLTAYCQLKKPNQALECFNLMKENGILPAIDTCNRVLSMGRISEADEMFKKSKKEGLVPDIIMFNALIDGHCANGNIDRAFQLLNEMDNAKILPDEITYNTLMQGYCREGKVEEAQTLLDEMKRRGIKPDHISYNTLISGYSKRGDIKDALKVYDEMLSIGFDPTILTYNALIQGHCKIGEVERAEELFFEMKSKGITPDDNTYLYIIEARKTDDDDLVGNDDK</sequence>
<dbReference type="PROSITE" id="PS51375">
    <property type="entry name" value="PPR"/>
    <property type="match status" value="5"/>
</dbReference>
<protein>
    <recommendedName>
        <fullName evidence="7">Pentacotripeptide-repeat region of PRORP domain-containing protein</fullName>
    </recommendedName>
</protein>
<dbReference type="EMBL" id="DF973195">
    <property type="protein sequence ID" value="GAU19164.1"/>
    <property type="molecule type" value="Genomic_DNA"/>
</dbReference>
<organism evidence="5 6">
    <name type="scientific">Trifolium subterraneum</name>
    <name type="common">Subterranean clover</name>
    <dbReference type="NCBI Taxonomy" id="3900"/>
    <lineage>
        <taxon>Eukaryota</taxon>
        <taxon>Viridiplantae</taxon>
        <taxon>Streptophyta</taxon>
        <taxon>Embryophyta</taxon>
        <taxon>Tracheophyta</taxon>
        <taxon>Spermatophyta</taxon>
        <taxon>Magnoliopsida</taxon>
        <taxon>eudicotyledons</taxon>
        <taxon>Gunneridae</taxon>
        <taxon>Pentapetalae</taxon>
        <taxon>rosids</taxon>
        <taxon>fabids</taxon>
        <taxon>Fabales</taxon>
        <taxon>Fabaceae</taxon>
        <taxon>Papilionoideae</taxon>
        <taxon>50 kb inversion clade</taxon>
        <taxon>NPAAA clade</taxon>
        <taxon>Hologalegina</taxon>
        <taxon>IRL clade</taxon>
        <taxon>Trifolieae</taxon>
        <taxon>Trifolium</taxon>
    </lineage>
</organism>
<reference evidence="6" key="1">
    <citation type="journal article" date="2017" name="Front. Plant Sci.">
        <title>Climate Clever Clovers: New Paradigm to Reduce the Environmental Footprint of Ruminants by Breeding Low Methanogenic Forages Utilizing Haplotype Variation.</title>
        <authorList>
            <person name="Kaur P."/>
            <person name="Appels R."/>
            <person name="Bayer P.E."/>
            <person name="Keeble-Gagnere G."/>
            <person name="Wang J."/>
            <person name="Hirakawa H."/>
            <person name="Shirasawa K."/>
            <person name="Vercoe P."/>
            <person name="Stefanova K."/>
            <person name="Durmic Z."/>
            <person name="Nichols P."/>
            <person name="Revell C."/>
            <person name="Isobe S.N."/>
            <person name="Edwards D."/>
            <person name="Erskine W."/>
        </authorList>
    </citation>
    <scope>NUCLEOTIDE SEQUENCE [LARGE SCALE GENOMIC DNA]</scope>
    <source>
        <strain evidence="6">cv. Daliak</strain>
    </source>
</reference>
<name>A0A2Z6LN03_TRISU</name>
<evidence type="ECO:0008006" key="7">
    <source>
        <dbReference type="Google" id="ProtNLM"/>
    </source>
</evidence>
<evidence type="ECO:0000256" key="2">
    <source>
        <dbReference type="ARBA" id="ARBA00022737"/>
    </source>
</evidence>
<accession>A0A2Z6LN03</accession>
<dbReference type="SUPFAM" id="SSF81901">
    <property type="entry name" value="HCP-like"/>
    <property type="match status" value="1"/>
</dbReference>
<keyword evidence="6" id="KW-1185">Reference proteome</keyword>
<dbReference type="PANTHER" id="PTHR47941">
    <property type="entry name" value="PENTATRICOPEPTIDE REPEAT-CONTAINING PROTEIN 3, MITOCHONDRIAL"/>
    <property type="match status" value="1"/>
</dbReference>
<dbReference type="Pfam" id="PF12854">
    <property type="entry name" value="PPR_1"/>
    <property type="match status" value="1"/>
</dbReference>
<keyword evidence="2" id="KW-0677">Repeat</keyword>
<evidence type="ECO:0000313" key="5">
    <source>
        <dbReference type="EMBL" id="GAU19164.1"/>
    </source>
</evidence>
<comment type="similarity">
    <text evidence="1">Belongs to the PPR family. P subfamily.</text>
</comment>
<feature type="region of interest" description="Disordered" evidence="4">
    <location>
        <begin position="1"/>
        <end position="28"/>
    </location>
</feature>
<feature type="repeat" description="PPR" evidence="3">
    <location>
        <begin position="276"/>
        <end position="310"/>
    </location>
</feature>
<evidence type="ECO:0000256" key="1">
    <source>
        <dbReference type="ARBA" id="ARBA00007626"/>
    </source>
</evidence>
<dbReference type="InterPro" id="IPR002885">
    <property type="entry name" value="PPR_rpt"/>
</dbReference>
<feature type="repeat" description="PPR" evidence="3">
    <location>
        <begin position="241"/>
        <end position="275"/>
    </location>
</feature>
<dbReference type="InterPro" id="IPR011990">
    <property type="entry name" value="TPR-like_helical_dom_sf"/>
</dbReference>
<proteinExistence type="inferred from homology"/>